<proteinExistence type="predicted"/>
<reference evidence="1 2" key="1">
    <citation type="submission" date="2018-01" db="EMBL/GenBank/DDBJ databases">
        <title>Genome characterization of the sugarcane-associated fungus Trichoderma ghanense CCMA-1212 and their application in lignocelulose bioconversion.</title>
        <authorList>
            <person name="Steindorff A.S."/>
            <person name="Mendes T.D."/>
            <person name="Vilela E.S.D."/>
            <person name="Rodrigues D.S."/>
            <person name="Formighieri E.F."/>
            <person name="Melo I.S."/>
            <person name="Favaro L.C.L."/>
        </authorList>
    </citation>
    <scope>NUCLEOTIDE SEQUENCE [LARGE SCALE GENOMIC DNA]</scope>
    <source>
        <strain evidence="1 2">CCMA-1212</strain>
    </source>
</reference>
<dbReference type="RefSeq" id="XP_073557514.1">
    <property type="nucleotide sequence ID" value="XM_073703953.1"/>
</dbReference>
<dbReference type="GeneID" id="300578403"/>
<name>A0ABY2GZC2_9HYPO</name>
<sequence>MPLRNHGCAVQTQKLAGNEFAVQPSGVLTPIEGLIVGETLTNPETQFHSGVAPPQASIPWPFGETKHLTTPRFPLHLTKVLYQVDQVSKTSDNEPISKPGWTVCEEQMRAMDGTGLPILTASCNLCRVRLRMHAPPLCCYSGSETCITDSSAAPASCSRSQSHEIGILMGCGRPSVELVALVLAAWKHTAIAHHSNLGTMRSP</sequence>
<dbReference type="Proteomes" id="UP001642720">
    <property type="component" value="Unassembled WGS sequence"/>
</dbReference>
<keyword evidence="2" id="KW-1185">Reference proteome</keyword>
<organism evidence="1 2">
    <name type="scientific">Trichoderma ghanense</name>
    <dbReference type="NCBI Taxonomy" id="65468"/>
    <lineage>
        <taxon>Eukaryota</taxon>
        <taxon>Fungi</taxon>
        <taxon>Dikarya</taxon>
        <taxon>Ascomycota</taxon>
        <taxon>Pezizomycotina</taxon>
        <taxon>Sordariomycetes</taxon>
        <taxon>Hypocreomycetidae</taxon>
        <taxon>Hypocreales</taxon>
        <taxon>Hypocreaceae</taxon>
        <taxon>Trichoderma</taxon>
    </lineage>
</organism>
<gene>
    <name evidence="1" type="ORF">CCMA1212_006751</name>
</gene>
<accession>A0ABY2GZC2</accession>
<evidence type="ECO:0000313" key="1">
    <source>
        <dbReference type="EMBL" id="TFB01313.1"/>
    </source>
</evidence>
<evidence type="ECO:0000313" key="2">
    <source>
        <dbReference type="Proteomes" id="UP001642720"/>
    </source>
</evidence>
<protein>
    <submittedName>
        <fullName evidence="1">Uncharacterized protein</fullName>
    </submittedName>
</protein>
<comment type="caution">
    <text evidence="1">The sequence shown here is derived from an EMBL/GenBank/DDBJ whole genome shotgun (WGS) entry which is preliminary data.</text>
</comment>
<dbReference type="EMBL" id="PPTA01000009">
    <property type="protein sequence ID" value="TFB01313.1"/>
    <property type="molecule type" value="Genomic_DNA"/>
</dbReference>